<protein>
    <submittedName>
        <fullName evidence="2">Shikimate 5-dehydrogenase</fullName>
    </submittedName>
</protein>
<organism evidence="2 3">
    <name type="scientific">Tomitella fengzijianii</name>
    <dbReference type="NCBI Taxonomy" id="2597660"/>
    <lineage>
        <taxon>Bacteria</taxon>
        <taxon>Bacillati</taxon>
        <taxon>Actinomycetota</taxon>
        <taxon>Actinomycetes</taxon>
        <taxon>Mycobacteriales</taxon>
        <taxon>Tomitella</taxon>
    </lineage>
</organism>
<dbReference type="InterPro" id="IPR046346">
    <property type="entry name" value="Aminoacid_DH-like_N_sf"/>
</dbReference>
<dbReference type="NCBIfam" id="NF009202">
    <property type="entry name" value="PRK12550.1"/>
    <property type="match status" value="1"/>
</dbReference>
<dbReference type="CDD" id="cd01065">
    <property type="entry name" value="NAD_bind_Shikimate_DH"/>
    <property type="match status" value="1"/>
</dbReference>
<dbReference type="Gene3D" id="3.40.50.10860">
    <property type="entry name" value="Leucine Dehydrogenase, chain A, domain 1"/>
    <property type="match status" value="1"/>
</dbReference>
<dbReference type="SUPFAM" id="SSF51735">
    <property type="entry name" value="NAD(P)-binding Rossmann-fold domains"/>
    <property type="match status" value="1"/>
</dbReference>
<dbReference type="KEGG" id="toy:FO059_15930"/>
<dbReference type="InterPro" id="IPR022893">
    <property type="entry name" value="Shikimate_DH_fam"/>
</dbReference>
<dbReference type="OrthoDB" id="9792692at2"/>
<dbReference type="InterPro" id="IPR036291">
    <property type="entry name" value="NAD(P)-bd_dom_sf"/>
</dbReference>
<evidence type="ECO:0000313" key="2">
    <source>
        <dbReference type="EMBL" id="QDQ99432.1"/>
    </source>
</evidence>
<keyword evidence="3" id="KW-1185">Reference proteome</keyword>
<feature type="domain" description="Shikimate dehydrogenase substrate binding N-terminal" evidence="1">
    <location>
        <begin position="22"/>
        <end position="89"/>
    </location>
</feature>
<dbReference type="GO" id="GO:0019632">
    <property type="term" value="P:shikimate metabolic process"/>
    <property type="evidence" value="ECO:0007669"/>
    <property type="project" value="TreeGrafter"/>
</dbReference>
<accession>A0A516X8T1</accession>
<dbReference type="AlphaFoldDB" id="A0A516X8T1"/>
<sequence length="269" mass="28076">MDRRTRLCISLAARPSDVGTRFHNFLYAELGLNFVYKAFTTGDLAGAVTGIRALGIRGCGVSMPYKQDVLPMLDGLDPSAEAIGAVNTIVNDDGTLTGYNTDVLAVQALLPVGTGRSALVAGSGGMASAVVAALRRSGFDDIVIAARNEEAGPALAERCGARWVPDPGGHRADVLVNATPIGMAGADPDAAVADPAFPRAAVSAAHTVVDVVASPPRTPLIALAEEFGVRTVTGDAVMALQAAEQFRLYTGTRPDDDQVRRAREYSRRT</sequence>
<dbReference type="Gene3D" id="3.40.50.720">
    <property type="entry name" value="NAD(P)-binding Rossmann-like Domain"/>
    <property type="match status" value="1"/>
</dbReference>
<dbReference type="RefSeq" id="WP_143910835.1">
    <property type="nucleotide sequence ID" value="NZ_CP041765.1"/>
</dbReference>
<dbReference type="GO" id="GO:0004764">
    <property type="term" value="F:shikimate 3-dehydrogenase (NADP+) activity"/>
    <property type="evidence" value="ECO:0007669"/>
    <property type="project" value="InterPro"/>
</dbReference>
<dbReference type="Proteomes" id="UP000317344">
    <property type="component" value="Chromosome"/>
</dbReference>
<dbReference type="EMBL" id="CP041765">
    <property type="protein sequence ID" value="QDQ99432.1"/>
    <property type="molecule type" value="Genomic_DNA"/>
</dbReference>
<proteinExistence type="predicted"/>
<dbReference type="GO" id="GO:0005829">
    <property type="term" value="C:cytosol"/>
    <property type="evidence" value="ECO:0007669"/>
    <property type="project" value="TreeGrafter"/>
</dbReference>
<reference evidence="2 3" key="2">
    <citation type="submission" date="2019-07" db="EMBL/GenBank/DDBJ databases">
        <authorList>
            <person name="Huang Y."/>
        </authorList>
    </citation>
    <scope>NUCLEOTIDE SEQUENCE [LARGE SCALE GENOMIC DNA]</scope>
    <source>
        <strain evidence="2 3">HY188</strain>
    </source>
</reference>
<dbReference type="PANTHER" id="PTHR21089">
    <property type="entry name" value="SHIKIMATE DEHYDROGENASE"/>
    <property type="match status" value="1"/>
</dbReference>
<evidence type="ECO:0000259" key="1">
    <source>
        <dbReference type="Pfam" id="PF08501"/>
    </source>
</evidence>
<dbReference type="SUPFAM" id="SSF53223">
    <property type="entry name" value="Aminoacid dehydrogenase-like, N-terminal domain"/>
    <property type="match status" value="1"/>
</dbReference>
<dbReference type="PANTHER" id="PTHR21089:SF9">
    <property type="entry name" value="SHIKIMATE DEHYDROGENASE-LIKE PROTEIN HI_0607"/>
    <property type="match status" value="1"/>
</dbReference>
<evidence type="ECO:0000313" key="3">
    <source>
        <dbReference type="Proteomes" id="UP000317344"/>
    </source>
</evidence>
<reference evidence="2 3" key="1">
    <citation type="submission" date="2019-07" db="EMBL/GenBank/DDBJ databases">
        <title>Tomitella cavernea sp. nov., an actinomycete isolated from soil.</title>
        <authorList>
            <person name="Cheng J."/>
        </authorList>
    </citation>
    <scope>NUCLEOTIDE SEQUENCE [LARGE SCALE GENOMIC DNA]</scope>
    <source>
        <strain evidence="2 3">HY188</strain>
    </source>
</reference>
<name>A0A516X8T1_9ACTN</name>
<dbReference type="GO" id="GO:0009423">
    <property type="term" value="P:chorismate biosynthetic process"/>
    <property type="evidence" value="ECO:0007669"/>
    <property type="project" value="TreeGrafter"/>
</dbReference>
<dbReference type="InterPro" id="IPR013708">
    <property type="entry name" value="Shikimate_DH-bd_N"/>
</dbReference>
<dbReference type="GO" id="GO:0050661">
    <property type="term" value="F:NADP binding"/>
    <property type="evidence" value="ECO:0007669"/>
    <property type="project" value="TreeGrafter"/>
</dbReference>
<dbReference type="Pfam" id="PF08501">
    <property type="entry name" value="Shikimate_dh_N"/>
    <property type="match status" value="1"/>
</dbReference>
<gene>
    <name evidence="2" type="ORF">FO059_15930</name>
</gene>